<proteinExistence type="predicted"/>
<dbReference type="Proteomes" id="UP000244336">
    <property type="component" value="Chromosome 1"/>
</dbReference>
<accession>A0A2T7F8D3</accession>
<dbReference type="PANTHER" id="PTHR46932:SF9">
    <property type="entry name" value="OS02G0585100 PROTEIN"/>
    <property type="match status" value="1"/>
</dbReference>
<gene>
    <name evidence="2" type="ORF">GQ55_1G279200</name>
</gene>
<dbReference type="InterPro" id="IPR042885">
    <property type="entry name" value="HIPP47/16"/>
</dbReference>
<sequence>MKQKIVIKVEMPCDRCRSKALALVAATGGVHSVAIAGDARDQVVVVGDGVDYVRLASALRRKVGPAEIVQLASQAKEEGGGNKAPAAPAPAPGVPAQYAPTAWYYQYPPPASVVCEPPAAGYAYGYEARCDVPKISKFNLRVKVP</sequence>
<dbReference type="Gramene" id="PUZ76305">
    <property type="protein sequence ID" value="PUZ76305"/>
    <property type="gene ID" value="GQ55_1G279200"/>
</dbReference>
<dbReference type="PANTHER" id="PTHR46932">
    <property type="entry name" value="HEAVY METAL-ASSOCIATED ISOPRENYLATED PLANT PROTEIN 47"/>
    <property type="match status" value="1"/>
</dbReference>
<dbReference type="InterPro" id="IPR006121">
    <property type="entry name" value="HMA_dom"/>
</dbReference>
<dbReference type="AlphaFoldDB" id="A0A2T7F8D3"/>
<reference evidence="2 3" key="1">
    <citation type="submission" date="2018-04" db="EMBL/GenBank/DDBJ databases">
        <title>WGS assembly of Panicum hallii var. hallii HAL2.</title>
        <authorList>
            <person name="Lovell J."/>
            <person name="Jenkins J."/>
            <person name="Lowry D."/>
            <person name="Mamidi S."/>
            <person name="Sreedasyam A."/>
            <person name="Weng X."/>
            <person name="Barry K."/>
            <person name="Bonette J."/>
            <person name="Campitelli B."/>
            <person name="Daum C."/>
            <person name="Gordon S."/>
            <person name="Gould B."/>
            <person name="Lipzen A."/>
            <person name="MacQueen A."/>
            <person name="Palacio-Mejia J."/>
            <person name="Plott C."/>
            <person name="Shakirov E."/>
            <person name="Shu S."/>
            <person name="Yoshinaga Y."/>
            <person name="Zane M."/>
            <person name="Rokhsar D."/>
            <person name="Grimwood J."/>
            <person name="Schmutz J."/>
            <person name="Juenger T."/>
        </authorList>
    </citation>
    <scope>NUCLEOTIDE SEQUENCE [LARGE SCALE GENOMIC DNA]</scope>
    <source>
        <strain evidence="3">cv. HAL2</strain>
    </source>
</reference>
<dbReference type="Gene3D" id="3.30.70.100">
    <property type="match status" value="1"/>
</dbReference>
<dbReference type="GO" id="GO:0046872">
    <property type="term" value="F:metal ion binding"/>
    <property type="evidence" value="ECO:0007669"/>
    <property type="project" value="InterPro"/>
</dbReference>
<protein>
    <recommendedName>
        <fullName evidence="1">HMA domain-containing protein</fullName>
    </recommendedName>
</protein>
<evidence type="ECO:0000259" key="1">
    <source>
        <dbReference type="PROSITE" id="PS50846"/>
    </source>
</evidence>
<feature type="domain" description="HMA" evidence="1">
    <location>
        <begin position="2"/>
        <end position="71"/>
    </location>
</feature>
<dbReference type="OrthoDB" id="692882at2759"/>
<dbReference type="PROSITE" id="PS50846">
    <property type="entry name" value="HMA_2"/>
    <property type="match status" value="1"/>
</dbReference>
<dbReference type="Pfam" id="PF00403">
    <property type="entry name" value="HMA"/>
    <property type="match status" value="1"/>
</dbReference>
<keyword evidence="3" id="KW-1185">Reference proteome</keyword>
<dbReference type="STRING" id="1504633.A0A2T7F8D3"/>
<evidence type="ECO:0000313" key="2">
    <source>
        <dbReference type="EMBL" id="PUZ76305.1"/>
    </source>
</evidence>
<dbReference type="EMBL" id="CM009749">
    <property type="protein sequence ID" value="PUZ76305.1"/>
    <property type="molecule type" value="Genomic_DNA"/>
</dbReference>
<evidence type="ECO:0000313" key="3">
    <source>
        <dbReference type="Proteomes" id="UP000244336"/>
    </source>
</evidence>
<name>A0A2T7F8D3_9POAL</name>
<organism evidence="2 3">
    <name type="scientific">Panicum hallii var. hallii</name>
    <dbReference type="NCBI Taxonomy" id="1504633"/>
    <lineage>
        <taxon>Eukaryota</taxon>
        <taxon>Viridiplantae</taxon>
        <taxon>Streptophyta</taxon>
        <taxon>Embryophyta</taxon>
        <taxon>Tracheophyta</taxon>
        <taxon>Spermatophyta</taxon>
        <taxon>Magnoliopsida</taxon>
        <taxon>Liliopsida</taxon>
        <taxon>Poales</taxon>
        <taxon>Poaceae</taxon>
        <taxon>PACMAD clade</taxon>
        <taxon>Panicoideae</taxon>
        <taxon>Panicodae</taxon>
        <taxon>Paniceae</taxon>
        <taxon>Panicinae</taxon>
        <taxon>Panicum</taxon>
        <taxon>Panicum sect. Panicum</taxon>
    </lineage>
</organism>